<gene>
    <name evidence="5" type="ORF">PHLGIDRAFT_73731</name>
</gene>
<dbReference type="InterPro" id="IPR016181">
    <property type="entry name" value="Acyl_CoA_acyltransferase"/>
</dbReference>
<dbReference type="PANTHER" id="PTHR13256:SF16">
    <property type="entry name" value="ALPHA_BETA-TUBULIN-N-ACETYLTRANSFERASE 9"/>
    <property type="match status" value="1"/>
</dbReference>
<reference evidence="5 6" key="1">
    <citation type="journal article" date="2014" name="PLoS Genet.">
        <title>Analysis of the Phlebiopsis gigantea genome, transcriptome and secretome provides insight into its pioneer colonization strategies of wood.</title>
        <authorList>
            <person name="Hori C."/>
            <person name="Ishida T."/>
            <person name="Igarashi K."/>
            <person name="Samejima M."/>
            <person name="Suzuki H."/>
            <person name="Master E."/>
            <person name="Ferreira P."/>
            <person name="Ruiz-Duenas F.J."/>
            <person name="Held B."/>
            <person name="Canessa P."/>
            <person name="Larrondo L.F."/>
            <person name="Schmoll M."/>
            <person name="Druzhinina I.S."/>
            <person name="Kubicek C.P."/>
            <person name="Gaskell J.A."/>
            <person name="Kersten P."/>
            <person name="St John F."/>
            <person name="Glasner J."/>
            <person name="Sabat G."/>
            <person name="Splinter BonDurant S."/>
            <person name="Syed K."/>
            <person name="Yadav J."/>
            <person name="Mgbeahuruike A.C."/>
            <person name="Kovalchuk A."/>
            <person name="Asiegbu F.O."/>
            <person name="Lackner G."/>
            <person name="Hoffmeister D."/>
            <person name="Rencoret J."/>
            <person name="Gutierrez A."/>
            <person name="Sun H."/>
            <person name="Lindquist E."/>
            <person name="Barry K."/>
            <person name="Riley R."/>
            <person name="Grigoriev I.V."/>
            <person name="Henrissat B."/>
            <person name="Kues U."/>
            <person name="Berka R.M."/>
            <person name="Martinez A.T."/>
            <person name="Covert S.F."/>
            <person name="Blanchette R.A."/>
            <person name="Cullen D."/>
        </authorList>
    </citation>
    <scope>NUCLEOTIDE SEQUENCE [LARGE SCALE GENOMIC DNA]</scope>
    <source>
        <strain evidence="5 6">11061_1 CR5-6</strain>
    </source>
</reference>
<evidence type="ECO:0000313" key="5">
    <source>
        <dbReference type="EMBL" id="KIP05758.1"/>
    </source>
</evidence>
<keyword evidence="3" id="KW-0012">Acyltransferase</keyword>
<dbReference type="EMBL" id="KN840534">
    <property type="protein sequence ID" value="KIP05758.1"/>
    <property type="molecule type" value="Genomic_DNA"/>
</dbReference>
<dbReference type="Pfam" id="PF13302">
    <property type="entry name" value="Acetyltransf_3"/>
    <property type="match status" value="1"/>
</dbReference>
<dbReference type="Proteomes" id="UP000053257">
    <property type="component" value="Unassembled WGS sequence"/>
</dbReference>
<protein>
    <recommendedName>
        <fullName evidence="4">N-acetyltransferase domain-containing protein</fullName>
    </recommendedName>
</protein>
<dbReference type="PANTHER" id="PTHR13256">
    <property type="entry name" value="N-ACETYLTRANSFERASE 9"/>
    <property type="match status" value="1"/>
</dbReference>
<dbReference type="AlphaFoldDB" id="A0A0C3PID3"/>
<dbReference type="Gene3D" id="3.40.630.30">
    <property type="match status" value="1"/>
</dbReference>
<dbReference type="SUPFAM" id="SSF55729">
    <property type="entry name" value="Acyl-CoA N-acyltransferases (Nat)"/>
    <property type="match status" value="1"/>
</dbReference>
<sequence length="199" mass="22452">MRANENIKIVSGRVVLVPYREEHVAKYHEWMASAELQELTASEPLTLEEEYAMQKKWQVDDDKLTFIICSAGDAGALTMVGDVNLFLKGPRGDPEFEVEVEIMIAEPACRRRGLASTALQLVLSYATYPHSPSPLPVPRDRLVARIGEKNEPSIRLFEKLGFAVTKRVAVFEEVEMRYQTDSDVSWKAGEVQPCDPRVE</sequence>
<evidence type="ECO:0000256" key="1">
    <source>
        <dbReference type="ARBA" id="ARBA00009342"/>
    </source>
</evidence>
<evidence type="ECO:0000259" key="4">
    <source>
        <dbReference type="PROSITE" id="PS51186"/>
    </source>
</evidence>
<feature type="domain" description="N-acetyltransferase" evidence="4">
    <location>
        <begin position="14"/>
        <end position="181"/>
    </location>
</feature>
<dbReference type="HOGENOM" id="CLU_073102_0_0_1"/>
<proteinExistence type="inferred from homology"/>
<organism evidence="5 6">
    <name type="scientific">Phlebiopsis gigantea (strain 11061_1 CR5-6)</name>
    <name type="common">White-rot fungus</name>
    <name type="synonym">Peniophora gigantea</name>
    <dbReference type="NCBI Taxonomy" id="745531"/>
    <lineage>
        <taxon>Eukaryota</taxon>
        <taxon>Fungi</taxon>
        <taxon>Dikarya</taxon>
        <taxon>Basidiomycota</taxon>
        <taxon>Agaricomycotina</taxon>
        <taxon>Agaricomycetes</taxon>
        <taxon>Polyporales</taxon>
        <taxon>Phanerochaetaceae</taxon>
        <taxon>Phlebiopsis</taxon>
    </lineage>
</organism>
<dbReference type="PROSITE" id="PS51186">
    <property type="entry name" value="GNAT"/>
    <property type="match status" value="1"/>
</dbReference>
<name>A0A0C3PID3_PHLG1</name>
<dbReference type="GO" id="GO:0008080">
    <property type="term" value="F:N-acetyltransferase activity"/>
    <property type="evidence" value="ECO:0007669"/>
    <property type="project" value="InterPro"/>
</dbReference>
<comment type="similarity">
    <text evidence="1">Belongs to the acetyltransferase family. GNAT subfamily.</text>
</comment>
<evidence type="ECO:0000313" key="6">
    <source>
        <dbReference type="Proteomes" id="UP000053257"/>
    </source>
</evidence>
<evidence type="ECO:0000256" key="3">
    <source>
        <dbReference type="ARBA" id="ARBA00023315"/>
    </source>
</evidence>
<dbReference type="OrthoDB" id="5043642at2759"/>
<dbReference type="InterPro" id="IPR000182">
    <property type="entry name" value="GNAT_dom"/>
</dbReference>
<keyword evidence="6" id="KW-1185">Reference proteome</keyword>
<evidence type="ECO:0000256" key="2">
    <source>
        <dbReference type="ARBA" id="ARBA00022679"/>
    </source>
</evidence>
<keyword evidence="2" id="KW-0808">Transferase</keyword>
<dbReference type="InterPro" id="IPR039135">
    <property type="entry name" value="NAT9-like"/>
</dbReference>
<accession>A0A0C3PID3</accession>